<keyword evidence="3" id="KW-1185">Reference proteome</keyword>
<feature type="compositionally biased region" description="Polar residues" evidence="1">
    <location>
        <begin position="250"/>
        <end position="260"/>
    </location>
</feature>
<protein>
    <submittedName>
        <fullName evidence="2">Uncharacterized protein</fullName>
    </submittedName>
</protein>
<feature type="non-terminal residue" evidence="2">
    <location>
        <position position="606"/>
    </location>
</feature>
<feature type="compositionally biased region" description="Basic and acidic residues" evidence="1">
    <location>
        <begin position="218"/>
        <end position="227"/>
    </location>
</feature>
<feature type="compositionally biased region" description="Polar residues" evidence="1">
    <location>
        <begin position="409"/>
        <end position="420"/>
    </location>
</feature>
<feature type="region of interest" description="Disordered" evidence="1">
    <location>
        <begin position="1"/>
        <end position="428"/>
    </location>
</feature>
<feature type="compositionally biased region" description="Acidic residues" evidence="1">
    <location>
        <begin position="185"/>
        <end position="206"/>
    </location>
</feature>
<evidence type="ECO:0000313" key="3">
    <source>
        <dbReference type="Proteomes" id="UP001140091"/>
    </source>
</evidence>
<feature type="compositionally biased region" description="Polar residues" evidence="1">
    <location>
        <begin position="98"/>
        <end position="109"/>
    </location>
</feature>
<feature type="compositionally biased region" description="Low complexity" evidence="1">
    <location>
        <begin position="38"/>
        <end position="52"/>
    </location>
</feature>
<feature type="compositionally biased region" description="Polar residues" evidence="1">
    <location>
        <begin position="440"/>
        <end position="454"/>
    </location>
</feature>
<sequence length="606" mass="65905">MDHTSNYTDNNYNNPPTSSSSTSSTPFANNLPPPSEPQPSSSSSSSQSPFSFNAFESGGAEASTSRPFAYPYSSAPPPQTSSGRPTTSTGLLGRPGTANPNPFRQQAYQAQYGFNADPTSSSPSPPYSASDAASPSPISYASGPPPPSSRRRGASRRGLGSAAGGGPGHHPQQHQQHQHQQFGIQEEEDEYDIDEEEEEESEDEDLFAFLPPSTADQEMERQRELERQQVLQQQQLLQQQQQQREEPEPTATTAYPSLQRSAYEPPQSPPSTESNSGSRMGTSAGEFRMKRLDGAARRSGEGEVQQEAPGSPLARKSIEREEKRKSGGAASPRSSHDHARPHQPRAGVDREKEADVTDVDEDAEKLQRLGESSSVLPSPTLVSVPGPPNPPAAAEAESEQQFPRHWQHFQPNPSRSNANSGPYRRHREYHYNLAYPQYAHSTGVNVNPGAANSSLPPPSTAGSGYAGASWGYGGDYSDMEERRRRREEEREKIRRKREETTAGHPRQRRKRRNAASSRLGTAGTNATGESGPGDARTGTAGSEGYGAGSEYTTSYQNHGKGRVEDDESFDMDKKSGILDEGESRDLEYDEEYDDGDGVDSEEGSIE</sequence>
<feature type="compositionally biased region" description="Low complexity" evidence="1">
    <location>
        <begin position="372"/>
        <end position="384"/>
    </location>
</feature>
<dbReference type="Proteomes" id="UP001140091">
    <property type="component" value="Unassembled WGS sequence"/>
</dbReference>
<feature type="region of interest" description="Disordered" evidence="1">
    <location>
        <begin position="440"/>
        <end position="606"/>
    </location>
</feature>
<dbReference type="EMBL" id="JANBPK010001216">
    <property type="protein sequence ID" value="KAJ2924543.1"/>
    <property type="molecule type" value="Genomic_DNA"/>
</dbReference>
<feature type="compositionally biased region" description="Polar residues" evidence="1">
    <location>
        <begin position="514"/>
        <end position="528"/>
    </location>
</feature>
<feature type="compositionally biased region" description="Low complexity" evidence="1">
    <location>
        <begin position="169"/>
        <end position="181"/>
    </location>
</feature>
<feature type="compositionally biased region" description="Low complexity" evidence="1">
    <location>
        <begin position="116"/>
        <end position="142"/>
    </location>
</feature>
<feature type="compositionally biased region" description="Low complexity" evidence="1">
    <location>
        <begin position="1"/>
        <end position="26"/>
    </location>
</feature>
<feature type="compositionally biased region" description="Basic and acidic residues" evidence="1">
    <location>
        <begin position="316"/>
        <end position="325"/>
    </location>
</feature>
<evidence type="ECO:0000256" key="1">
    <source>
        <dbReference type="SAM" id="MobiDB-lite"/>
    </source>
</evidence>
<organism evidence="2 3">
    <name type="scientific">Candolleomyces eurysporus</name>
    <dbReference type="NCBI Taxonomy" id="2828524"/>
    <lineage>
        <taxon>Eukaryota</taxon>
        <taxon>Fungi</taxon>
        <taxon>Dikarya</taxon>
        <taxon>Basidiomycota</taxon>
        <taxon>Agaricomycotina</taxon>
        <taxon>Agaricomycetes</taxon>
        <taxon>Agaricomycetidae</taxon>
        <taxon>Agaricales</taxon>
        <taxon>Agaricineae</taxon>
        <taxon>Psathyrellaceae</taxon>
        <taxon>Candolleomyces</taxon>
    </lineage>
</organism>
<feature type="compositionally biased region" description="Polar residues" evidence="1">
    <location>
        <begin position="270"/>
        <end position="281"/>
    </location>
</feature>
<gene>
    <name evidence="2" type="ORF">H1R20_g12557</name>
</gene>
<feature type="compositionally biased region" description="Acidic residues" evidence="1">
    <location>
        <begin position="587"/>
        <end position="606"/>
    </location>
</feature>
<reference evidence="2" key="1">
    <citation type="submission" date="2022-06" db="EMBL/GenBank/DDBJ databases">
        <title>Genome Sequence of Candolleomyces eurysporus.</title>
        <authorList>
            <person name="Buettner E."/>
        </authorList>
    </citation>
    <scope>NUCLEOTIDE SEQUENCE</scope>
    <source>
        <strain evidence="2">VTCC 930004</strain>
    </source>
</reference>
<proteinExistence type="predicted"/>
<feature type="compositionally biased region" description="Basic and acidic residues" evidence="1">
    <location>
        <begin position="570"/>
        <end position="586"/>
    </location>
</feature>
<comment type="caution">
    <text evidence="2">The sequence shown here is derived from an EMBL/GenBank/DDBJ whole genome shotgun (WGS) entry which is preliminary data.</text>
</comment>
<feature type="compositionally biased region" description="Low complexity" evidence="1">
    <location>
        <begin position="228"/>
        <end position="242"/>
    </location>
</feature>
<evidence type="ECO:0000313" key="2">
    <source>
        <dbReference type="EMBL" id="KAJ2924543.1"/>
    </source>
</evidence>
<accession>A0A9W8J5E7</accession>
<feature type="compositionally biased region" description="Basic and acidic residues" evidence="1">
    <location>
        <begin position="479"/>
        <end position="501"/>
    </location>
</feature>
<dbReference type="AlphaFoldDB" id="A0A9W8J5E7"/>
<name>A0A9W8J5E7_9AGAR</name>
<feature type="compositionally biased region" description="Basic and acidic residues" evidence="1">
    <location>
        <begin position="287"/>
        <end position="301"/>
    </location>
</feature>
<dbReference type="OrthoDB" id="3071458at2759"/>